<feature type="compositionally biased region" description="Low complexity" evidence="2">
    <location>
        <begin position="693"/>
        <end position="702"/>
    </location>
</feature>
<accession>G0MCP2</accession>
<feature type="compositionally biased region" description="Low complexity" evidence="2">
    <location>
        <begin position="377"/>
        <end position="388"/>
    </location>
</feature>
<feature type="region of interest" description="Disordered" evidence="2">
    <location>
        <begin position="580"/>
        <end position="716"/>
    </location>
</feature>
<evidence type="ECO:0000313" key="4">
    <source>
        <dbReference type="Proteomes" id="UP000008068"/>
    </source>
</evidence>
<evidence type="ECO:0000313" key="3">
    <source>
        <dbReference type="EMBL" id="EGT49678.1"/>
    </source>
</evidence>
<sequence length="764" mass="87593">MDMATDDRKRFLDPDSFLDAPPQVKISRADLDPVPYTDLYGTYFMNQDYFEQQFVPQPQFQLQNWPQLQDSHLLPQQSMTLQDPWPGPSLEPWDQNPQHSREIPILTQLQLQLQIPLQFLSQRHDPFAIQRLIQLRLLMKPQHLPDPESMNSLDGLIGFNRLQIRKILIGYESEEYKEVLKVLEEYRELHSKRIELVKDAEFPENFLVKLYYKYHEIVAKSFEIPPNDMGSYQKWMFANINYHVGFRKIGQELQRKFLGASLSEITNFKMEKMGKIRRHKEELDPMFLRGFGEVQKELLDASRQVAAEQAKSWLPDWAHLPTIGQPQAPNLDPEEPTTSAIYHGSFDSNPWNPAPRIEGNGSSDENQGDDGSGTYLSSSASPEVSAPPEVLVVTPEEPAPVKDPTPAASTNMEKKKELAKLTAILINLIDNTTKLDTLKSQKLEILEKIERQEEILEEIGKERKERKERISELEKVKKEQEEAMITAKKEMEVAEKKYRKEVKRSKKFHSKIFAPEISGNILSDASDCIDAMDEDAYHTFLFYMNSRRELKSNIKSKQDDLDSAKNNLIETEDKIKETEGKLEELRDNEEKEIEKMREQEELLENNEKETKNLENEKLELEKQRKEQEEIVEEAERELVLTESKPQISDFEDEKSISATPSPEHPPELQNEDAAINSNSMCSFDSLDSAPVLSPHYPSSSPSPSSPSPSPPTDSSTYLFSQLGLLPSGRAIDSEGNILNDNGEVIGTCTMNVKLFIPNRTCGSQ</sequence>
<dbReference type="HOGENOM" id="CLU_365343_0_0_1"/>
<gene>
    <name evidence="3" type="ORF">CAEBREN_14590</name>
</gene>
<keyword evidence="1" id="KW-0175">Coiled coil</keyword>
<feature type="compositionally biased region" description="Basic and acidic residues" evidence="2">
    <location>
        <begin position="580"/>
        <end position="628"/>
    </location>
</feature>
<protein>
    <submittedName>
        <fullName evidence="3">Uncharacterized protein</fullName>
    </submittedName>
</protein>
<evidence type="ECO:0000256" key="1">
    <source>
        <dbReference type="SAM" id="Coils"/>
    </source>
</evidence>
<evidence type="ECO:0000256" key="2">
    <source>
        <dbReference type="SAM" id="MobiDB-lite"/>
    </source>
</evidence>
<name>G0MCP2_CAEBE</name>
<feature type="region of interest" description="Disordered" evidence="2">
    <location>
        <begin position="318"/>
        <end position="388"/>
    </location>
</feature>
<dbReference type="InParanoid" id="G0MCP2"/>
<dbReference type="AlphaFoldDB" id="G0MCP2"/>
<dbReference type="Proteomes" id="UP000008068">
    <property type="component" value="Unassembled WGS sequence"/>
</dbReference>
<reference evidence="4" key="1">
    <citation type="submission" date="2011-07" db="EMBL/GenBank/DDBJ databases">
        <authorList>
            <consortium name="Caenorhabditis brenneri Sequencing and Analysis Consortium"/>
            <person name="Wilson R.K."/>
        </authorList>
    </citation>
    <scope>NUCLEOTIDE SEQUENCE [LARGE SCALE GENOMIC DNA]</scope>
    <source>
        <strain evidence="4">PB2801</strain>
    </source>
</reference>
<dbReference type="EMBL" id="GL379790">
    <property type="protein sequence ID" value="EGT49678.1"/>
    <property type="molecule type" value="Genomic_DNA"/>
</dbReference>
<organism evidence="4">
    <name type="scientific">Caenorhabditis brenneri</name>
    <name type="common">Nematode worm</name>
    <dbReference type="NCBI Taxonomy" id="135651"/>
    <lineage>
        <taxon>Eukaryota</taxon>
        <taxon>Metazoa</taxon>
        <taxon>Ecdysozoa</taxon>
        <taxon>Nematoda</taxon>
        <taxon>Chromadorea</taxon>
        <taxon>Rhabditida</taxon>
        <taxon>Rhabditina</taxon>
        <taxon>Rhabditomorpha</taxon>
        <taxon>Rhabditoidea</taxon>
        <taxon>Rhabditidae</taxon>
        <taxon>Peloderinae</taxon>
        <taxon>Caenorhabditis</taxon>
    </lineage>
</organism>
<keyword evidence="4" id="KW-1185">Reference proteome</keyword>
<feature type="coiled-coil region" evidence="1">
    <location>
        <begin position="435"/>
        <end position="497"/>
    </location>
</feature>
<proteinExistence type="predicted"/>
<feature type="compositionally biased region" description="Polar residues" evidence="2">
    <location>
        <begin position="336"/>
        <end position="351"/>
    </location>
</feature>